<gene>
    <name evidence="1" type="ORF">MIMGU_mgv1a0226412mg</name>
</gene>
<evidence type="ECO:0000313" key="1">
    <source>
        <dbReference type="EMBL" id="EYU19046.1"/>
    </source>
</evidence>
<evidence type="ECO:0000313" key="2">
    <source>
        <dbReference type="Proteomes" id="UP000030748"/>
    </source>
</evidence>
<accession>A0A022PTC8</accession>
<name>A0A022PTC8_ERYGU</name>
<organism evidence="1 2">
    <name type="scientific">Erythranthe guttata</name>
    <name type="common">Yellow monkey flower</name>
    <name type="synonym">Mimulus guttatus</name>
    <dbReference type="NCBI Taxonomy" id="4155"/>
    <lineage>
        <taxon>Eukaryota</taxon>
        <taxon>Viridiplantae</taxon>
        <taxon>Streptophyta</taxon>
        <taxon>Embryophyta</taxon>
        <taxon>Tracheophyta</taxon>
        <taxon>Spermatophyta</taxon>
        <taxon>Magnoliopsida</taxon>
        <taxon>eudicotyledons</taxon>
        <taxon>Gunneridae</taxon>
        <taxon>Pentapetalae</taxon>
        <taxon>asterids</taxon>
        <taxon>lamiids</taxon>
        <taxon>Lamiales</taxon>
        <taxon>Phrymaceae</taxon>
        <taxon>Erythranthe</taxon>
    </lineage>
</organism>
<feature type="non-terminal residue" evidence="1">
    <location>
        <position position="11"/>
    </location>
</feature>
<keyword evidence="2" id="KW-1185">Reference proteome</keyword>
<protein>
    <submittedName>
        <fullName evidence="1">Uncharacterized protein</fullName>
    </submittedName>
</protein>
<sequence>MADTHFVFGIQ</sequence>
<dbReference type="Proteomes" id="UP000030748">
    <property type="component" value="Unassembled WGS sequence"/>
</dbReference>
<proteinExistence type="predicted"/>
<dbReference type="EMBL" id="KI632310">
    <property type="protein sequence ID" value="EYU19046.1"/>
    <property type="molecule type" value="Genomic_DNA"/>
</dbReference>
<reference evidence="1 2" key="1">
    <citation type="journal article" date="2013" name="Proc. Natl. Acad. Sci. U.S.A.">
        <title>Fine-scale variation in meiotic recombination in Mimulus inferred from population shotgun sequencing.</title>
        <authorList>
            <person name="Hellsten U."/>
            <person name="Wright K.M."/>
            <person name="Jenkins J."/>
            <person name="Shu S."/>
            <person name="Yuan Y."/>
            <person name="Wessler S.R."/>
            <person name="Schmutz J."/>
            <person name="Willis J.H."/>
            <person name="Rokhsar D.S."/>
        </authorList>
    </citation>
    <scope>NUCLEOTIDE SEQUENCE [LARGE SCALE GENOMIC DNA]</scope>
    <source>
        <strain evidence="2">cv. DUN x IM62</strain>
    </source>
</reference>